<reference evidence="2 3" key="1">
    <citation type="journal article" date="2019" name="PLoS Biol.">
        <title>Sex chromosomes control vertical transmission of feminizing Wolbachia symbionts in an isopod.</title>
        <authorList>
            <person name="Becking T."/>
            <person name="Chebbi M.A."/>
            <person name="Giraud I."/>
            <person name="Moumen B."/>
            <person name="Laverre T."/>
            <person name="Caubet Y."/>
            <person name="Peccoud J."/>
            <person name="Gilbert C."/>
            <person name="Cordaux R."/>
        </authorList>
    </citation>
    <scope>NUCLEOTIDE SEQUENCE [LARGE SCALE GENOMIC DNA]</scope>
    <source>
        <strain evidence="2">ANa2</strain>
        <tissue evidence="2">Whole body excluding digestive tract and cuticle</tissue>
    </source>
</reference>
<evidence type="ECO:0000313" key="3">
    <source>
        <dbReference type="Proteomes" id="UP000326759"/>
    </source>
</evidence>
<protein>
    <submittedName>
        <fullName evidence="2">Uncharacterized protein</fullName>
    </submittedName>
</protein>
<name>A0A5N5SZM9_9CRUS</name>
<keyword evidence="1" id="KW-0472">Membrane</keyword>
<keyword evidence="1" id="KW-0812">Transmembrane</keyword>
<proteinExistence type="predicted"/>
<organism evidence="2 3">
    <name type="scientific">Armadillidium nasatum</name>
    <dbReference type="NCBI Taxonomy" id="96803"/>
    <lineage>
        <taxon>Eukaryota</taxon>
        <taxon>Metazoa</taxon>
        <taxon>Ecdysozoa</taxon>
        <taxon>Arthropoda</taxon>
        <taxon>Crustacea</taxon>
        <taxon>Multicrustacea</taxon>
        <taxon>Malacostraca</taxon>
        <taxon>Eumalacostraca</taxon>
        <taxon>Peracarida</taxon>
        <taxon>Isopoda</taxon>
        <taxon>Oniscidea</taxon>
        <taxon>Crinocheta</taxon>
        <taxon>Armadillidiidae</taxon>
        <taxon>Armadillidium</taxon>
    </lineage>
</organism>
<keyword evidence="1" id="KW-1133">Transmembrane helix</keyword>
<comment type="caution">
    <text evidence="2">The sequence shown here is derived from an EMBL/GenBank/DDBJ whole genome shotgun (WGS) entry which is preliminary data.</text>
</comment>
<feature type="transmembrane region" description="Helical" evidence="1">
    <location>
        <begin position="32"/>
        <end position="57"/>
    </location>
</feature>
<evidence type="ECO:0000313" key="2">
    <source>
        <dbReference type="EMBL" id="KAB7499407.1"/>
    </source>
</evidence>
<gene>
    <name evidence="2" type="ORF">Anas_04350</name>
</gene>
<keyword evidence="3" id="KW-1185">Reference proteome</keyword>
<dbReference type="EMBL" id="SEYY01018383">
    <property type="protein sequence ID" value="KAB7499407.1"/>
    <property type="molecule type" value="Genomic_DNA"/>
</dbReference>
<dbReference type="Proteomes" id="UP000326759">
    <property type="component" value="Unassembled WGS sequence"/>
</dbReference>
<evidence type="ECO:0000256" key="1">
    <source>
        <dbReference type="SAM" id="Phobius"/>
    </source>
</evidence>
<accession>A0A5N5SZM9</accession>
<sequence length="220" mass="25171">MSLVIQRTGFGGVHLYLLHIKQFSHISPAPKALFTVTLLNSLLSHNLYFIFCVLCYFQELRSATTDKIAKSKLITNLYSLILFVLKNSCINFTYKGLLYPENKANFIQSHIYVFPKPQKASAISTQLSSSTSSEREGKNSNIFFSNKNIEENYFIPIIEDIVINSNYELDYIKVIATYLVTIMEFVLCVEVLSLVYDLDGLKNVLHDIIIMQIVPMLYDN</sequence>
<dbReference type="AlphaFoldDB" id="A0A5N5SZM9"/>
<feature type="transmembrane region" description="Helical" evidence="1">
    <location>
        <begin position="175"/>
        <end position="196"/>
    </location>
</feature>